<evidence type="ECO:0000313" key="8">
    <source>
        <dbReference type="Proteomes" id="UP000701698"/>
    </source>
</evidence>
<protein>
    <submittedName>
        <fullName evidence="7">O-antigen ligase family protein</fullName>
    </submittedName>
</protein>
<proteinExistence type="predicted"/>
<feature type="transmembrane region" description="Helical" evidence="5">
    <location>
        <begin position="86"/>
        <end position="105"/>
    </location>
</feature>
<dbReference type="PANTHER" id="PTHR37422">
    <property type="entry name" value="TEICHURONIC ACID BIOSYNTHESIS PROTEIN TUAE"/>
    <property type="match status" value="1"/>
</dbReference>
<evidence type="ECO:0000256" key="3">
    <source>
        <dbReference type="ARBA" id="ARBA00022989"/>
    </source>
</evidence>
<feature type="transmembrane region" description="Helical" evidence="5">
    <location>
        <begin position="63"/>
        <end position="80"/>
    </location>
</feature>
<dbReference type="Pfam" id="PF04932">
    <property type="entry name" value="Wzy_C"/>
    <property type="match status" value="1"/>
</dbReference>
<dbReference type="EMBL" id="JAGQKX010000137">
    <property type="protein sequence ID" value="MCA9390580.1"/>
    <property type="molecule type" value="Genomic_DNA"/>
</dbReference>
<keyword evidence="7" id="KW-0436">Ligase</keyword>
<dbReference type="PANTHER" id="PTHR37422:SF13">
    <property type="entry name" value="LIPOPOLYSACCHARIDE BIOSYNTHESIS PROTEIN PA4999-RELATED"/>
    <property type="match status" value="1"/>
</dbReference>
<keyword evidence="4 5" id="KW-0472">Membrane</keyword>
<feature type="transmembrane region" description="Helical" evidence="5">
    <location>
        <begin position="213"/>
        <end position="230"/>
    </location>
</feature>
<evidence type="ECO:0000256" key="5">
    <source>
        <dbReference type="SAM" id="Phobius"/>
    </source>
</evidence>
<feature type="domain" description="O-antigen ligase-related" evidence="6">
    <location>
        <begin position="197"/>
        <end position="345"/>
    </location>
</feature>
<dbReference type="InterPro" id="IPR051533">
    <property type="entry name" value="WaaL-like"/>
</dbReference>
<reference evidence="7" key="1">
    <citation type="submission" date="2020-04" db="EMBL/GenBank/DDBJ databases">
        <authorList>
            <person name="Zhang T."/>
        </authorList>
    </citation>
    <scope>NUCLEOTIDE SEQUENCE</scope>
    <source>
        <strain evidence="7">HKST-UBA01</strain>
    </source>
</reference>
<comment type="caution">
    <text evidence="7">The sequence shown here is derived from an EMBL/GenBank/DDBJ whole genome shotgun (WGS) entry which is preliminary data.</text>
</comment>
<feature type="transmembrane region" description="Helical" evidence="5">
    <location>
        <begin position="242"/>
        <end position="261"/>
    </location>
</feature>
<keyword evidence="2 5" id="KW-0812">Transmembrane</keyword>
<accession>A0A955RQM1</accession>
<reference evidence="7" key="2">
    <citation type="journal article" date="2021" name="Microbiome">
        <title>Successional dynamics and alternative stable states in a saline activated sludge microbial community over 9 years.</title>
        <authorList>
            <person name="Wang Y."/>
            <person name="Ye J."/>
            <person name="Ju F."/>
            <person name="Liu L."/>
            <person name="Boyd J.A."/>
            <person name="Deng Y."/>
            <person name="Parks D.H."/>
            <person name="Jiang X."/>
            <person name="Yin X."/>
            <person name="Woodcroft B.J."/>
            <person name="Tyson G.W."/>
            <person name="Hugenholtz P."/>
            <person name="Polz M.F."/>
            <person name="Zhang T."/>
        </authorList>
    </citation>
    <scope>NUCLEOTIDE SEQUENCE</scope>
    <source>
        <strain evidence="7">HKST-UBA01</strain>
    </source>
</reference>
<organism evidence="7 8">
    <name type="scientific">candidate division WWE3 bacterium</name>
    <dbReference type="NCBI Taxonomy" id="2053526"/>
    <lineage>
        <taxon>Bacteria</taxon>
        <taxon>Katanobacteria</taxon>
    </lineage>
</organism>
<evidence type="ECO:0000259" key="6">
    <source>
        <dbReference type="Pfam" id="PF04932"/>
    </source>
</evidence>
<evidence type="ECO:0000256" key="2">
    <source>
        <dbReference type="ARBA" id="ARBA00022692"/>
    </source>
</evidence>
<dbReference type="GO" id="GO:0016020">
    <property type="term" value="C:membrane"/>
    <property type="evidence" value="ECO:0007669"/>
    <property type="project" value="UniProtKB-SubCell"/>
</dbReference>
<feature type="transmembrane region" description="Helical" evidence="5">
    <location>
        <begin position="7"/>
        <end position="27"/>
    </location>
</feature>
<dbReference type="Proteomes" id="UP000701698">
    <property type="component" value="Unassembled WGS sequence"/>
</dbReference>
<feature type="transmembrane region" description="Helical" evidence="5">
    <location>
        <begin position="117"/>
        <end position="137"/>
    </location>
</feature>
<dbReference type="AlphaFoldDB" id="A0A955RQM1"/>
<feature type="transmembrane region" description="Helical" evidence="5">
    <location>
        <begin position="333"/>
        <end position="354"/>
    </location>
</feature>
<dbReference type="GO" id="GO:0016874">
    <property type="term" value="F:ligase activity"/>
    <property type="evidence" value="ECO:0007669"/>
    <property type="project" value="UniProtKB-KW"/>
</dbReference>
<dbReference type="InterPro" id="IPR007016">
    <property type="entry name" value="O-antigen_ligase-rel_domated"/>
</dbReference>
<keyword evidence="3 5" id="KW-1133">Transmembrane helix</keyword>
<sequence>MSKNVNSMYLFVLMLISPLYVVRWSYFSILPTTFLELIIWVGIIIWLIQKFQRQQWSLVRTKLDLPIILLIIASLVSIGLSTQPMAALGIARAYIWEPIAIFYIFRDMKKWLGDTVFRNHLVAGLVVAGVWMSLLGISQKFFGWFIITSHQANRAHAVFNNGNALALFLGPIISICIAKLFDLNFKKSWKTVILVVSIILMNTAVVLSDSLGGILTLVAFMGILGVYFVSKRLRRREVFWNWMGTLLVLSGLLGTLFLLGYSEKNARATDNPWVREAGTASVRICLWQGTYRLLKDNWLTGVGLSGFKESYAQFYATCDAEPLEYPHNFTMTIWAELGLLGLISFYWILISIALSSQKVFSPLIRWGIVLFLTAIVTHGLVDIPYFKNDLSLIFWVIASFLV</sequence>
<feature type="transmembrane region" description="Helical" evidence="5">
    <location>
        <begin position="33"/>
        <end position="51"/>
    </location>
</feature>
<gene>
    <name evidence="7" type="ORF">KC571_04200</name>
</gene>
<evidence type="ECO:0000256" key="1">
    <source>
        <dbReference type="ARBA" id="ARBA00004141"/>
    </source>
</evidence>
<evidence type="ECO:0000313" key="7">
    <source>
        <dbReference type="EMBL" id="MCA9390580.1"/>
    </source>
</evidence>
<comment type="subcellular location">
    <subcellularLocation>
        <location evidence="1">Membrane</location>
        <topology evidence="1">Multi-pass membrane protein</topology>
    </subcellularLocation>
</comment>
<evidence type="ECO:0000256" key="4">
    <source>
        <dbReference type="ARBA" id="ARBA00023136"/>
    </source>
</evidence>
<feature type="transmembrane region" description="Helical" evidence="5">
    <location>
        <begin position="157"/>
        <end position="177"/>
    </location>
</feature>
<name>A0A955RQM1_UNCKA</name>
<feature type="transmembrane region" description="Helical" evidence="5">
    <location>
        <begin position="366"/>
        <end position="386"/>
    </location>
</feature>
<feature type="transmembrane region" description="Helical" evidence="5">
    <location>
        <begin position="189"/>
        <end position="207"/>
    </location>
</feature>